<dbReference type="AlphaFoldDB" id="A0A8H8DEX4"/>
<protein>
    <submittedName>
        <fullName evidence="3">Uncharacterized protein</fullName>
    </submittedName>
</protein>
<gene>
    <name evidence="3" type="ORF">BJ554DRAFT_5222</name>
</gene>
<feature type="compositionally biased region" description="Polar residues" evidence="1">
    <location>
        <begin position="16"/>
        <end position="25"/>
    </location>
</feature>
<evidence type="ECO:0000256" key="2">
    <source>
        <dbReference type="SAM" id="Phobius"/>
    </source>
</evidence>
<feature type="compositionally biased region" description="Basic and acidic residues" evidence="1">
    <location>
        <begin position="53"/>
        <end position="68"/>
    </location>
</feature>
<dbReference type="EMBL" id="JAEFCI010013473">
    <property type="protein sequence ID" value="KAG5455377.1"/>
    <property type="molecule type" value="Genomic_DNA"/>
</dbReference>
<feature type="non-terminal residue" evidence="3">
    <location>
        <position position="1"/>
    </location>
</feature>
<keyword evidence="4" id="KW-1185">Reference proteome</keyword>
<feature type="region of interest" description="Disordered" evidence="1">
    <location>
        <begin position="52"/>
        <end position="121"/>
    </location>
</feature>
<feature type="transmembrane region" description="Helical" evidence="2">
    <location>
        <begin position="168"/>
        <end position="198"/>
    </location>
</feature>
<evidence type="ECO:0000256" key="1">
    <source>
        <dbReference type="SAM" id="MobiDB-lite"/>
    </source>
</evidence>
<keyword evidence="2" id="KW-1133">Transmembrane helix</keyword>
<evidence type="ECO:0000313" key="4">
    <source>
        <dbReference type="Proteomes" id="UP000673691"/>
    </source>
</evidence>
<proteinExistence type="predicted"/>
<accession>A0A8H8DEX4</accession>
<feature type="region of interest" description="Disordered" evidence="1">
    <location>
        <begin position="374"/>
        <end position="395"/>
    </location>
</feature>
<feature type="compositionally biased region" description="Basic and acidic residues" evidence="1">
    <location>
        <begin position="378"/>
        <end position="389"/>
    </location>
</feature>
<keyword evidence="2" id="KW-0812">Transmembrane</keyword>
<evidence type="ECO:0000313" key="3">
    <source>
        <dbReference type="EMBL" id="KAG5455377.1"/>
    </source>
</evidence>
<dbReference type="Proteomes" id="UP000673691">
    <property type="component" value="Unassembled WGS sequence"/>
</dbReference>
<feature type="compositionally biased region" description="Low complexity" evidence="1">
    <location>
        <begin position="101"/>
        <end position="114"/>
    </location>
</feature>
<sequence length="446" mass="48776">TREGVSRGRRRGRPRTLQTSSSAFSFTLARHSPTPDGEVPWVRASCLGDLQNEEIRDASPRKGREGAKRQARNQGELRQQGVRRGHRLLRRQEPMWRRAARAATGRDAAGMRGGDQAESRRNWTARGRDFAPGQLARITHAGNNSSGVEMISVVTDVAGRRSALRLPFALPALVVFGSLLGCGGGAAAAAAAAAAAGVPELAEGSVRRARRDGLCRVLQQPVPSVSSRAFSRPGNPASNAAGALDGTHPAQIFAAGRVRRAAAAAAAGQSAPVDRALAAPDGPVHARRVEPVLPRVHLRRLPRQQLRRPRRHKQLRTPFGKVHGPRRPGRPLAARLQREQLDEGPRQHSRLRLRRHRPRLLCAAARAELPLRPQVPADRGDHLRPEGPVRLRHGPALPGIRLRRQPVPEHFPGRRDAGDAGQGRLRGRVFQVGFFFRLRGTRDRTF</sequence>
<feature type="region of interest" description="Disordered" evidence="1">
    <location>
        <begin position="1"/>
        <end position="40"/>
    </location>
</feature>
<name>A0A8H8DEX4_9FUNG</name>
<organism evidence="3 4">
    <name type="scientific">Olpidium bornovanus</name>
    <dbReference type="NCBI Taxonomy" id="278681"/>
    <lineage>
        <taxon>Eukaryota</taxon>
        <taxon>Fungi</taxon>
        <taxon>Fungi incertae sedis</taxon>
        <taxon>Olpidiomycota</taxon>
        <taxon>Olpidiomycotina</taxon>
        <taxon>Olpidiomycetes</taxon>
        <taxon>Olpidiales</taxon>
        <taxon>Olpidiaceae</taxon>
        <taxon>Olpidium</taxon>
    </lineage>
</organism>
<keyword evidence="2" id="KW-0472">Membrane</keyword>
<comment type="caution">
    <text evidence="3">The sequence shown here is derived from an EMBL/GenBank/DDBJ whole genome shotgun (WGS) entry which is preliminary data.</text>
</comment>
<reference evidence="3 4" key="1">
    <citation type="journal article" name="Sci. Rep.">
        <title>Genome-scale phylogenetic analyses confirm Olpidium as the closest living zoosporic fungus to the non-flagellated, terrestrial fungi.</title>
        <authorList>
            <person name="Chang Y."/>
            <person name="Rochon D."/>
            <person name="Sekimoto S."/>
            <person name="Wang Y."/>
            <person name="Chovatia M."/>
            <person name="Sandor L."/>
            <person name="Salamov A."/>
            <person name="Grigoriev I.V."/>
            <person name="Stajich J.E."/>
            <person name="Spatafora J.W."/>
        </authorList>
    </citation>
    <scope>NUCLEOTIDE SEQUENCE [LARGE SCALE GENOMIC DNA]</scope>
    <source>
        <strain evidence="3">S191</strain>
    </source>
</reference>